<dbReference type="PANTHER" id="PTHR28235">
    <property type="entry name" value="PROTEIN FYV4, MITOCHONDRIAL"/>
    <property type="match status" value="1"/>
</dbReference>
<evidence type="ECO:0000256" key="1">
    <source>
        <dbReference type="ARBA" id="ARBA00004173"/>
    </source>
</evidence>
<dbReference type="InterPro" id="IPR019083">
    <property type="entry name" value="SAM_Ribosomal_mS41"/>
</dbReference>
<evidence type="ECO:0000313" key="7">
    <source>
        <dbReference type="Proteomes" id="UP000239563"/>
    </source>
</evidence>
<gene>
    <name evidence="6" type="ORF">SRS1_12210</name>
</gene>
<dbReference type="AlphaFoldDB" id="A0A2N8U8F7"/>
<dbReference type="Pfam" id="PF09597">
    <property type="entry name" value="SAM_Ribosomal_mS41"/>
    <property type="match status" value="1"/>
</dbReference>
<sequence length="149" mass="16293">MLKRLTTAAVASAKASCSRTFTTTTAAAATSSALRPIPKPQGSISDPATFLGAISRARRDLASNSSLTSAIGEEWSNIFTIRSDQLKEAGVTTKDRRFFLWAREKFRQGANPEAFVIDAKPKKKVRGWGARVQTAERIRVRGVRRPGEK</sequence>
<name>A0A2N8U8F7_9BASI</name>
<dbReference type="PANTHER" id="PTHR28235:SF1">
    <property type="entry name" value="SMALL RIBOSOMAL SUBUNIT PROTEIN MS41"/>
    <property type="match status" value="1"/>
</dbReference>
<dbReference type="SMART" id="SM01238">
    <property type="entry name" value="IGR"/>
    <property type="match status" value="1"/>
</dbReference>
<evidence type="ECO:0000256" key="2">
    <source>
        <dbReference type="ARBA" id="ARBA00010492"/>
    </source>
</evidence>
<evidence type="ECO:0000256" key="4">
    <source>
        <dbReference type="ARBA" id="ARBA00035129"/>
    </source>
</evidence>
<dbReference type="InterPro" id="IPR039603">
    <property type="entry name" value="Ribosomal_mS41"/>
</dbReference>
<comment type="similarity">
    <text evidence="2">Belongs to the mitochondrion-specific ribosomal protein mS41 family.</text>
</comment>
<reference evidence="6 7" key="1">
    <citation type="submission" date="2017-02" db="EMBL/GenBank/DDBJ databases">
        <authorList>
            <person name="Peterson S.W."/>
        </authorList>
    </citation>
    <scope>NUCLEOTIDE SEQUENCE [LARGE SCALE GENOMIC DNA]</scope>
    <source>
        <strain evidence="6 7">SRS1_H2-8</strain>
    </source>
</reference>
<dbReference type="GO" id="GO:0005739">
    <property type="term" value="C:mitochondrion"/>
    <property type="evidence" value="ECO:0007669"/>
    <property type="project" value="UniProtKB-SubCell"/>
</dbReference>
<dbReference type="EMBL" id="LT795055">
    <property type="protein sequence ID" value="SJX60990.1"/>
    <property type="molecule type" value="Genomic_DNA"/>
</dbReference>
<feature type="domain" description="Small ribosomal subunit protein mS41 SAM" evidence="5">
    <location>
        <begin position="47"/>
        <end position="109"/>
    </location>
</feature>
<protein>
    <recommendedName>
        <fullName evidence="4">Small ribosomal subunit protein mS41</fullName>
    </recommendedName>
</protein>
<evidence type="ECO:0000256" key="3">
    <source>
        <dbReference type="ARBA" id="ARBA00023128"/>
    </source>
</evidence>
<organism evidence="6 7">
    <name type="scientific">Sporisorium reilianum f. sp. reilianum</name>
    <dbReference type="NCBI Taxonomy" id="72559"/>
    <lineage>
        <taxon>Eukaryota</taxon>
        <taxon>Fungi</taxon>
        <taxon>Dikarya</taxon>
        <taxon>Basidiomycota</taxon>
        <taxon>Ustilaginomycotina</taxon>
        <taxon>Ustilaginomycetes</taxon>
        <taxon>Ustilaginales</taxon>
        <taxon>Ustilaginaceae</taxon>
        <taxon>Sporisorium</taxon>
    </lineage>
</organism>
<accession>A0A2N8U8F7</accession>
<proteinExistence type="inferred from homology"/>
<evidence type="ECO:0000259" key="5">
    <source>
        <dbReference type="SMART" id="SM01238"/>
    </source>
</evidence>
<evidence type="ECO:0000313" key="6">
    <source>
        <dbReference type="EMBL" id="SJX60990.1"/>
    </source>
</evidence>
<comment type="subcellular location">
    <subcellularLocation>
        <location evidence="1">Mitochondrion</location>
    </subcellularLocation>
</comment>
<dbReference type="Proteomes" id="UP000239563">
    <property type="component" value="Chromosome II"/>
</dbReference>
<keyword evidence="3" id="KW-0496">Mitochondrion</keyword>